<evidence type="ECO:0000259" key="2">
    <source>
        <dbReference type="SMART" id="SM01177"/>
    </source>
</evidence>
<feature type="domain" description="Atos-like conserved" evidence="2">
    <location>
        <begin position="380"/>
        <end position="439"/>
    </location>
</feature>
<dbReference type="PANTHER" id="PTHR13199:SF11">
    <property type="entry name" value="PROTEIN ATOSSA"/>
    <property type="match status" value="1"/>
</dbReference>
<dbReference type="InterPro" id="IPR033473">
    <property type="entry name" value="Atos-like_C"/>
</dbReference>
<dbReference type="EMBL" id="JAJJMB010001096">
    <property type="protein sequence ID" value="KAI3958639.1"/>
    <property type="molecule type" value="Genomic_DNA"/>
</dbReference>
<organism evidence="3 4">
    <name type="scientific">Papaver atlanticum</name>
    <dbReference type="NCBI Taxonomy" id="357466"/>
    <lineage>
        <taxon>Eukaryota</taxon>
        <taxon>Viridiplantae</taxon>
        <taxon>Streptophyta</taxon>
        <taxon>Embryophyta</taxon>
        <taxon>Tracheophyta</taxon>
        <taxon>Spermatophyta</taxon>
        <taxon>Magnoliopsida</taxon>
        <taxon>Ranunculales</taxon>
        <taxon>Papaveraceae</taxon>
        <taxon>Papaveroideae</taxon>
        <taxon>Papaver</taxon>
    </lineage>
</organism>
<evidence type="ECO:0000313" key="3">
    <source>
        <dbReference type="EMBL" id="KAI3958639.1"/>
    </source>
</evidence>
<dbReference type="InterPro" id="IPR025261">
    <property type="entry name" value="Atos-like_cons_dom"/>
</dbReference>
<name>A0AAD4TKD4_9MAGN</name>
<sequence>MGLPQASSSKSTDEAESNLISYVENIPRFASGSNNILDGTHMGSTGDTMTGDFPFGDFQRKISLEAPKGTTQHLKHKGVVDGLCTPRIGWNVQSPVSRIVGFDSGNASESSVSNRSSASVIGNNEIETELHGSLVKKRLLSPLNGMLCPQEINGDPLDIIGDGNRMSSSSLCGDFNVSLIQGHKEANASDTSYFKIPNSSPSSGTQWEFDVRNRRGLSFVTDGPLLENHECLLQTRSFSPSVGSRGETISIRTPSGAIAISPEKVISPPLSLSPLGPRFSERMKIGREVKIEMERKYLTSKKIEKLLEGITSGISFSQDEEFGISSKSLQDLDMSYKGYDPCTPESPIFMGQHCGPSSAPTPQFIKFVRSMGGTPVRRSLVGSFEESLLSGCFSSGKVSRKFDGFLAVLNVTGGNFSPPVQKLPFAVTSVDGDNYLLYYASIDLAGNLPPNKCKGTTTKKSLSNDNSRATKSRLRVPMKGRVQLVLSNPEKTPVHTFFCNYDLSDMPAGTKTFLRQKVILASSGPNSNPVSGGAGMKSEPKTAQVLRTCHLGQLSKEYGRYDGVEIVRPMKLPSESSNDREHVFVNSKHGSKPVPYDMSFKCQQSEGDINPQLFPSGSNNLLLSVGAEDTHGFTSSKCQKTDGEVHDPIEEDICQNEPVKKLAPSCCSSKPNEKKTSTSSNCARVLRYALHLRFLCPSPKKVSKSARRNSDPLPGSQGNNKDVVGERRFYLYNDLRVVFPQRHSDSDEGKLNVEYDFPADPKYFDISND</sequence>
<proteinExistence type="predicted"/>
<evidence type="ECO:0000313" key="4">
    <source>
        <dbReference type="Proteomes" id="UP001202328"/>
    </source>
</evidence>
<dbReference type="PANTHER" id="PTHR13199">
    <property type="entry name" value="GH03947P"/>
    <property type="match status" value="1"/>
</dbReference>
<accession>A0AAD4TKD4</accession>
<evidence type="ECO:0000256" key="1">
    <source>
        <dbReference type="SAM" id="MobiDB-lite"/>
    </source>
</evidence>
<dbReference type="AlphaFoldDB" id="A0AAD4TKD4"/>
<reference evidence="3" key="1">
    <citation type="submission" date="2022-04" db="EMBL/GenBank/DDBJ databases">
        <title>A functionally conserved STORR gene fusion in Papaver species that diverged 16.8 million years ago.</title>
        <authorList>
            <person name="Catania T."/>
        </authorList>
    </citation>
    <scope>NUCLEOTIDE SEQUENCE</scope>
    <source>
        <strain evidence="3">S-188037</strain>
    </source>
</reference>
<keyword evidence="4" id="KW-1185">Reference proteome</keyword>
<dbReference type="SMART" id="SM01177">
    <property type="entry name" value="DUF4210"/>
    <property type="match status" value="1"/>
</dbReference>
<comment type="caution">
    <text evidence="3">The sequence shown here is derived from an EMBL/GenBank/DDBJ whole genome shotgun (WGS) entry which is preliminary data.</text>
</comment>
<dbReference type="InterPro" id="IPR051506">
    <property type="entry name" value="ATOS_Transcription_Regulators"/>
</dbReference>
<protein>
    <recommendedName>
        <fullName evidence="2">Atos-like conserved domain-containing protein</fullName>
    </recommendedName>
</protein>
<dbReference type="Pfam" id="PF13889">
    <property type="entry name" value="Chromosome_seg"/>
    <property type="match status" value="1"/>
</dbReference>
<gene>
    <name evidence="3" type="ORF">MKW98_030304</name>
</gene>
<feature type="region of interest" description="Disordered" evidence="1">
    <location>
        <begin position="701"/>
        <end position="721"/>
    </location>
</feature>
<dbReference type="Proteomes" id="UP001202328">
    <property type="component" value="Unassembled WGS sequence"/>
</dbReference>